<accession>A0A5E4PPE0</accession>
<organism evidence="2 3">
    <name type="scientific">Leptidea sinapis</name>
    <dbReference type="NCBI Taxonomy" id="189913"/>
    <lineage>
        <taxon>Eukaryota</taxon>
        <taxon>Metazoa</taxon>
        <taxon>Ecdysozoa</taxon>
        <taxon>Arthropoda</taxon>
        <taxon>Hexapoda</taxon>
        <taxon>Insecta</taxon>
        <taxon>Pterygota</taxon>
        <taxon>Neoptera</taxon>
        <taxon>Endopterygota</taxon>
        <taxon>Lepidoptera</taxon>
        <taxon>Glossata</taxon>
        <taxon>Ditrysia</taxon>
        <taxon>Papilionoidea</taxon>
        <taxon>Pieridae</taxon>
        <taxon>Dismorphiinae</taxon>
        <taxon>Leptidea</taxon>
    </lineage>
</organism>
<evidence type="ECO:0000256" key="1">
    <source>
        <dbReference type="SAM" id="MobiDB-lite"/>
    </source>
</evidence>
<sequence length="126" mass="14799">MCCNAEAEDVTVHGQRIDSVAEYVYLGQVISLERSGQNRIHKINKITNTYPPTQRSINQRLQTVRQNSQQYYRQQYPNPNNVFRPKHQYFKQNERQKPIQNFANETEDVPMRTAPQLRPGPINLGR</sequence>
<evidence type="ECO:0000313" key="2">
    <source>
        <dbReference type="EMBL" id="VVC87864.1"/>
    </source>
</evidence>
<keyword evidence="3" id="KW-1185">Reference proteome</keyword>
<reference evidence="2 3" key="1">
    <citation type="submission" date="2017-07" db="EMBL/GenBank/DDBJ databases">
        <authorList>
            <person name="Talla V."/>
            <person name="Backstrom N."/>
        </authorList>
    </citation>
    <scope>NUCLEOTIDE SEQUENCE [LARGE SCALE GENOMIC DNA]</scope>
</reference>
<proteinExistence type="predicted"/>
<evidence type="ECO:0000313" key="3">
    <source>
        <dbReference type="Proteomes" id="UP000324832"/>
    </source>
</evidence>
<name>A0A5E4PPE0_9NEOP</name>
<protein>
    <submittedName>
        <fullName evidence="2">Uncharacterized protein</fullName>
    </submittedName>
</protein>
<feature type="region of interest" description="Disordered" evidence="1">
    <location>
        <begin position="102"/>
        <end position="126"/>
    </location>
</feature>
<dbReference type="AlphaFoldDB" id="A0A5E4PPE0"/>
<dbReference type="Proteomes" id="UP000324832">
    <property type="component" value="Unassembled WGS sequence"/>
</dbReference>
<gene>
    <name evidence="2" type="ORF">LSINAPIS_LOCUS1376</name>
</gene>
<dbReference type="EMBL" id="FZQP02000206">
    <property type="protein sequence ID" value="VVC87864.1"/>
    <property type="molecule type" value="Genomic_DNA"/>
</dbReference>